<dbReference type="SMART" id="SM00849">
    <property type="entry name" value="Lactamase_B"/>
    <property type="match status" value="1"/>
</dbReference>
<evidence type="ECO:0000313" key="4">
    <source>
        <dbReference type="Proteomes" id="UP000186102"/>
    </source>
</evidence>
<comment type="caution">
    <text evidence="3">The sequence shown here is derived from an EMBL/GenBank/DDBJ whole genome shotgun (WGS) entry which is preliminary data.</text>
</comment>
<sequence length="290" mass="30341">MKKIGWAGVVLLSALLLSTTGCANGVNSSSEPAVAPVAGKMTVTFIDVGQGDATLIQAPGGKVLLIDGGPKDGEAAVLSTLKTKGIKHLSVLATHEDADHITALDNVVNTYAVDEVYLPKMPTKATVTMERFANAVKAKGLKFTPAKAGVSVDLGVGVTAVLLAPVKDTYDQDNNYSAVLKVSYGDTSFLFTGDAEGESEQDMLASGVNLKSSVLKIGHHGSRSSTTTPFLKAVSPMYAVIEVGQNNYGHPTSTILNRLKSYGIKTYRTDQQGTVTAVSDGQHVILSTEK</sequence>
<dbReference type="SUPFAM" id="SSF56281">
    <property type="entry name" value="Metallo-hydrolase/oxidoreductase"/>
    <property type="match status" value="1"/>
</dbReference>
<dbReference type="CDD" id="cd07731">
    <property type="entry name" value="ComA-like_MBL-fold"/>
    <property type="match status" value="1"/>
</dbReference>
<feature type="signal peptide" evidence="1">
    <location>
        <begin position="1"/>
        <end position="23"/>
    </location>
</feature>
<dbReference type="Gene3D" id="3.60.15.10">
    <property type="entry name" value="Ribonuclease Z/Hydroxyacylglutathione hydrolase-like"/>
    <property type="match status" value="1"/>
</dbReference>
<name>A0A1Q8QFQ5_9FIRM</name>
<dbReference type="OrthoDB" id="9761531at2"/>
<dbReference type="PANTHER" id="PTHR30619:SF7">
    <property type="entry name" value="BETA-LACTAMASE DOMAIN PROTEIN"/>
    <property type="match status" value="1"/>
</dbReference>
<dbReference type="Proteomes" id="UP000186102">
    <property type="component" value="Unassembled WGS sequence"/>
</dbReference>
<dbReference type="PROSITE" id="PS51257">
    <property type="entry name" value="PROKAR_LIPOPROTEIN"/>
    <property type="match status" value="1"/>
</dbReference>
<keyword evidence="1" id="KW-0732">Signal</keyword>
<dbReference type="InterPro" id="IPR052159">
    <property type="entry name" value="Competence_DNA_uptake"/>
</dbReference>
<evidence type="ECO:0000259" key="2">
    <source>
        <dbReference type="SMART" id="SM00849"/>
    </source>
</evidence>
<dbReference type="Pfam" id="PF00753">
    <property type="entry name" value="Lactamase_B"/>
    <property type="match status" value="1"/>
</dbReference>
<reference evidence="3 4" key="1">
    <citation type="submission" date="2016-09" db="EMBL/GenBank/DDBJ databases">
        <title>Complete genome of Desulfosporosinus sp. OL.</title>
        <authorList>
            <person name="Mardanov A."/>
            <person name="Beletsky A."/>
            <person name="Panova A."/>
            <person name="Karnachuk O."/>
            <person name="Ravin N."/>
        </authorList>
    </citation>
    <scope>NUCLEOTIDE SEQUENCE [LARGE SCALE GENOMIC DNA]</scope>
    <source>
        <strain evidence="3 4">OL</strain>
    </source>
</reference>
<dbReference type="STRING" id="1888891.DSOL_5110"/>
<feature type="chain" id="PRO_5039361917" evidence="1">
    <location>
        <begin position="24"/>
        <end position="290"/>
    </location>
</feature>
<dbReference type="PANTHER" id="PTHR30619">
    <property type="entry name" value="DNA INTERNALIZATION/COMPETENCE PROTEIN COMEC/REC2"/>
    <property type="match status" value="1"/>
</dbReference>
<feature type="domain" description="Metallo-beta-lactamase" evidence="2">
    <location>
        <begin position="50"/>
        <end position="245"/>
    </location>
</feature>
<evidence type="ECO:0000313" key="3">
    <source>
        <dbReference type="EMBL" id="OLN26151.1"/>
    </source>
</evidence>
<dbReference type="InterPro" id="IPR036866">
    <property type="entry name" value="RibonucZ/Hydroxyglut_hydro"/>
</dbReference>
<dbReference type="InterPro" id="IPR035681">
    <property type="entry name" value="ComA-like_MBL"/>
</dbReference>
<accession>A0A1Q8QFQ5</accession>
<protein>
    <submittedName>
        <fullName evidence="3">N-acetylmuramoyl-L-alanine amidase</fullName>
    </submittedName>
</protein>
<dbReference type="AlphaFoldDB" id="A0A1Q8QFQ5"/>
<evidence type="ECO:0000256" key="1">
    <source>
        <dbReference type="SAM" id="SignalP"/>
    </source>
</evidence>
<organism evidence="3 4">
    <name type="scientific">Desulfosporosinus metallidurans</name>
    <dbReference type="NCBI Taxonomy" id="1888891"/>
    <lineage>
        <taxon>Bacteria</taxon>
        <taxon>Bacillati</taxon>
        <taxon>Bacillota</taxon>
        <taxon>Clostridia</taxon>
        <taxon>Eubacteriales</taxon>
        <taxon>Desulfitobacteriaceae</taxon>
        <taxon>Desulfosporosinus</taxon>
    </lineage>
</organism>
<dbReference type="EMBL" id="MLBF01000086">
    <property type="protein sequence ID" value="OLN26151.1"/>
    <property type="molecule type" value="Genomic_DNA"/>
</dbReference>
<dbReference type="InterPro" id="IPR001279">
    <property type="entry name" value="Metallo-B-lactamas"/>
</dbReference>
<dbReference type="RefSeq" id="WP_075367347.1">
    <property type="nucleotide sequence ID" value="NZ_MLBF01000086.1"/>
</dbReference>
<keyword evidence="4" id="KW-1185">Reference proteome</keyword>
<gene>
    <name evidence="3" type="ORF">DSOL_5110</name>
</gene>
<proteinExistence type="predicted"/>